<proteinExistence type="predicted"/>
<evidence type="ECO:0000256" key="2">
    <source>
        <dbReference type="SAM" id="Phobius"/>
    </source>
</evidence>
<name>A0A543NMA6_9ACTN</name>
<dbReference type="Pfam" id="PF19877">
    <property type="entry name" value="DUF6350"/>
    <property type="match status" value="1"/>
</dbReference>
<feature type="region of interest" description="Disordered" evidence="1">
    <location>
        <begin position="1"/>
        <end position="39"/>
    </location>
</feature>
<keyword evidence="4" id="KW-1185">Reference proteome</keyword>
<reference evidence="3 4" key="1">
    <citation type="submission" date="2019-06" db="EMBL/GenBank/DDBJ databases">
        <title>Sequencing the genomes of 1000 actinobacteria strains.</title>
        <authorList>
            <person name="Klenk H.-P."/>
        </authorList>
    </citation>
    <scope>NUCLEOTIDE SEQUENCE [LARGE SCALE GENOMIC DNA]</scope>
    <source>
        <strain evidence="3 4">DSM 45015</strain>
    </source>
</reference>
<feature type="transmembrane region" description="Helical" evidence="2">
    <location>
        <begin position="218"/>
        <end position="243"/>
    </location>
</feature>
<evidence type="ECO:0000313" key="4">
    <source>
        <dbReference type="Proteomes" id="UP000317422"/>
    </source>
</evidence>
<organism evidence="3 4">
    <name type="scientific">Haloactinospora alba</name>
    <dbReference type="NCBI Taxonomy" id="405555"/>
    <lineage>
        <taxon>Bacteria</taxon>
        <taxon>Bacillati</taxon>
        <taxon>Actinomycetota</taxon>
        <taxon>Actinomycetes</taxon>
        <taxon>Streptosporangiales</taxon>
        <taxon>Nocardiopsidaceae</taxon>
        <taxon>Haloactinospora</taxon>
    </lineage>
</organism>
<keyword evidence="2" id="KW-0472">Membrane</keyword>
<evidence type="ECO:0000313" key="3">
    <source>
        <dbReference type="EMBL" id="TQN32958.1"/>
    </source>
</evidence>
<dbReference type="EMBL" id="VFQC01000001">
    <property type="protein sequence ID" value="TQN32958.1"/>
    <property type="molecule type" value="Genomic_DNA"/>
</dbReference>
<feature type="transmembrane region" description="Helical" evidence="2">
    <location>
        <begin position="356"/>
        <end position="377"/>
    </location>
</feature>
<feature type="region of interest" description="Disordered" evidence="1">
    <location>
        <begin position="428"/>
        <end position="487"/>
    </location>
</feature>
<keyword evidence="2" id="KW-1133">Transmembrane helix</keyword>
<comment type="caution">
    <text evidence="3">The sequence shown here is derived from an EMBL/GenBank/DDBJ whole genome shotgun (WGS) entry which is preliminary data.</text>
</comment>
<feature type="transmembrane region" description="Helical" evidence="2">
    <location>
        <begin position="93"/>
        <end position="124"/>
    </location>
</feature>
<feature type="transmembrane region" description="Helical" evidence="2">
    <location>
        <begin position="322"/>
        <end position="344"/>
    </location>
</feature>
<dbReference type="Proteomes" id="UP000317422">
    <property type="component" value="Unassembled WGS sequence"/>
</dbReference>
<feature type="region of interest" description="Disordered" evidence="1">
    <location>
        <begin position="499"/>
        <end position="531"/>
    </location>
</feature>
<sequence length="531" mass="53875">MGRVSAPPRQSTTRGSKAGHGDRTTGRADRAATPAAGGDSRPLYTAGGFAAASAAGVGLAVLTTFTVLGWVAAPHGTIGEDILDVLRTAVQAWLVGHLVGVGIPGGSVSLLPLGLLVLPGLLLFRAGRWLARTCDLPRLRHMFRAAVAISGPYAAICGTLALAVRTESMRPSLLQALVAGFALAFVAGGLGALRQLMKDNRIPRRRLLAQIPDRYRPLLVGTLGSTATLLAVGLLLFGAGLAAGAPEAADITGELAPGAVGGTLLVLAQLLYLPNAVVFGLSYATGPGFTMGTDTAVAPSGVSVGELPMFPMLAALPDNGPAPVVSLAAVAGPFVAGAVGGTLAQRSAPEVVAGTSPLWGLATGATTGMMCAVLAGVAGGSLGGQRLAAIGPSAWQVGLAAAAEVGAAAAVAVWVATWWRFRPVRPRTRRTPAGAAEAADTTADAQDARPVPATAEPEPAGEAPADADQPKEETGAPRAGEGTRRRAWLGRLRVPRLRFRRDRDAGDDRDGAEDDLFGITYEAGAEDGTQR</sequence>
<feature type="transmembrane region" description="Helical" evidence="2">
    <location>
        <begin position="49"/>
        <end position="73"/>
    </location>
</feature>
<feature type="transmembrane region" description="Helical" evidence="2">
    <location>
        <begin position="145"/>
        <end position="164"/>
    </location>
</feature>
<gene>
    <name evidence="3" type="ORF">FHX37_2947</name>
</gene>
<keyword evidence="2" id="KW-0812">Transmembrane</keyword>
<feature type="compositionally biased region" description="Low complexity" evidence="1">
    <location>
        <begin position="431"/>
        <end position="467"/>
    </location>
</feature>
<feature type="transmembrane region" description="Helical" evidence="2">
    <location>
        <begin position="397"/>
        <end position="421"/>
    </location>
</feature>
<accession>A0A543NMA6</accession>
<feature type="compositionally biased region" description="Basic and acidic residues" evidence="1">
    <location>
        <begin position="19"/>
        <end position="30"/>
    </location>
</feature>
<feature type="transmembrane region" description="Helical" evidence="2">
    <location>
        <begin position="176"/>
        <end position="197"/>
    </location>
</feature>
<dbReference type="InterPro" id="IPR045931">
    <property type="entry name" value="DUF6350"/>
</dbReference>
<dbReference type="AlphaFoldDB" id="A0A543NMA6"/>
<evidence type="ECO:0000256" key="1">
    <source>
        <dbReference type="SAM" id="MobiDB-lite"/>
    </source>
</evidence>
<protein>
    <submittedName>
        <fullName evidence="3">Uncharacterized protein</fullName>
    </submittedName>
</protein>